<dbReference type="PROSITE" id="PS50086">
    <property type="entry name" value="TBC_RABGAP"/>
    <property type="match status" value="1"/>
</dbReference>
<dbReference type="GO" id="GO:0031267">
    <property type="term" value="F:small GTPase binding"/>
    <property type="evidence" value="ECO:0007669"/>
    <property type="project" value="TreeGrafter"/>
</dbReference>
<keyword evidence="3" id="KW-1185">Reference proteome</keyword>
<dbReference type="GO" id="GO:0005096">
    <property type="term" value="F:GTPase activator activity"/>
    <property type="evidence" value="ECO:0007669"/>
    <property type="project" value="TreeGrafter"/>
</dbReference>
<dbReference type="EMBL" id="BKCP01008738">
    <property type="protein sequence ID" value="GER49740.1"/>
    <property type="molecule type" value="Genomic_DNA"/>
</dbReference>
<proteinExistence type="predicted"/>
<dbReference type="OrthoDB" id="17687at2759"/>
<comment type="caution">
    <text evidence="2">The sequence shown here is derived from an EMBL/GenBank/DDBJ whole genome shotgun (WGS) entry which is preliminary data.</text>
</comment>
<organism evidence="2 3">
    <name type="scientific">Striga asiatica</name>
    <name type="common">Asiatic witchweed</name>
    <name type="synonym">Buchnera asiatica</name>
    <dbReference type="NCBI Taxonomy" id="4170"/>
    <lineage>
        <taxon>Eukaryota</taxon>
        <taxon>Viridiplantae</taxon>
        <taxon>Streptophyta</taxon>
        <taxon>Embryophyta</taxon>
        <taxon>Tracheophyta</taxon>
        <taxon>Spermatophyta</taxon>
        <taxon>Magnoliopsida</taxon>
        <taxon>eudicotyledons</taxon>
        <taxon>Gunneridae</taxon>
        <taxon>Pentapetalae</taxon>
        <taxon>asterids</taxon>
        <taxon>lamiids</taxon>
        <taxon>Lamiales</taxon>
        <taxon>Orobanchaceae</taxon>
        <taxon>Buchnereae</taxon>
        <taxon>Striga</taxon>
    </lineage>
</organism>
<dbReference type="Pfam" id="PF00566">
    <property type="entry name" value="RabGAP-TBC"/>
    <property type="match status" value="1"/>
</dbReference>
<dbReference type="SUPFAM" id="SSF47923">
    <property type="entry name" value="Ypt/Rab-GAP domain of gyp1p"/>
    <property type="match status" value="1"/>
</dbReference>
<dbReference type="InterPro" id="IPR035969">
    <property type="entry name" value="Rab-GAP_TBC_sf"/>
</dbReference>
<name>A0A5A7QWU9_STRAF</name>
<dbReference type="PANTHER" id="PTHR47219:SF20">
    <property type="entry name" value="TBC1 DOMAIN FAMILY MEMBER 2B"/>
    <property type="match status" value="1"/>
</dbReference>
<dbReference type="PANTHER" id="PTHR47219">
    <property type="entry name" value="RAB GTPASE-ACTIVATING PROTEIN 1-LIKE"/>
    <property type="match status" value="1"/>
</dbReference>
<dbReference type="InterPro" id="IPR000195">
    <property type="entry name" value="Rab-GAP-TBC_dom"/>
</dbReference>
<evidence type="ECO:0000313" key="2">
    <source>
        <dbReference type="EMBL" id="GER49740.1"/>
    </source>
</evidence>
<evidence type="ECO:0000313" key="3">
    <source>
        <dbReference type="Proteomes" id="UP000325081"/>
    </source>
</evidence>
<feature type="domain" description="Rab-GAP TBC" evidence="1">
    <location>
        <begin position="242"/>
        <end position="567"/>
    </location>
</feature>
<dbReference type="AlphaFoldDB" id="A0A5A7QWU9"/>
<dbReference type="Gene3D" id="1.10.8.270">
    <property type="entry name" value="putative rabgap domain of human tbc1 domain family member 14 like domains"/>
    <property type="match status" value="1"/>
</dbReference>
<dbReference type="Proteomes" id="UP000325081">
    <property type="component" value="Unassembled WGS sequence"/>
</dbReference>
<evidence type="ECO:0000259" key="1">
    <source>
        <dbReference type="PROSITE" id="PS50086"/>
    </source>
</evidence>
<accession>A0A5A7QWU9</accession>
<reference evidence="3" key="1">
    <citation type="journal article" date="2019" name="Curr. Biol.">
        <title>Genome Sequence of Striga asiatica Provides Insight into the Evolution of Plant Parasitism.</title>
        <authorList>
            <person name="Yoshida S."/>
            <person name="Kim S."/>
            <person name="Wafula E.K."/>
            <person name="Tanskanen J."/>
            <person name="Kim Y.M."/>
            <person name="Honaas L."/>
            <person name="Yang Z."/>
            <person name="Spallek T."/>
            <person name="Conn C.E."/>
            <person name="Ichihashi Y."/>
            <person name="Cheong K."/>
            <person name="Cui S."/>
            <person name="Der J.P."/>
            <person name="Gundlach H."/>
            <person name="Jiao Y."/>
            <person name="Hori C."/>
            <person name="Ishida J.K."/>
            <person name="Kasahara H."/>
            <person name="Kiba T."/>
            <person name="Kim M.S."/>
            <person name="Koo N."/>
            <person name="Laohavisit A."/>
            <person name="Lee Y.H."/>
            <person name="Lumba S."/>
            <person name="McCourt P."/>
            <person name="Mortimer J.C."/>
            <person name="Mutuku J.M."/>
            <person name="Nomura T."/>
            <person name="Sasaki-Sekimoto Y."/>
            <person name="Seto Y."/>
            <person name="Wang Y."/>
            <person name="Wakatake T."/>
            <person name="Sakakibara H."/>
            <person name="Demura T."/>
            <person name="Yamaguchi S."/>
            <person name="Yoneyama K."/>
            <person name="Manabe R.I."/>
            <person name="Nelson D.C."/>
            <person name="Schulman A.H."/>
            <person name="Timko M.P."/>
            <person name="dePamphilis C.W."/>
            <person name="Choi D."/>
            <person name="Shirasu K."/>
        </authorList>
    </citation>
    <scope>NUCLEOTIDE SEQUENCE [LARGE SCALE GENOMIC DNA]</scope>
    <source>
        <strain evidence="3">cv. UVA1</strain>
    </source>
</reference>
<gene>
    <name evidence="2" type="ORF">STAS_27003</name>
</gene>
<protein>
    <submittedName>
        <fullName evidence="2">TBC domain containing protein</fullName>
    </submittedName>
</protein>
<dbReference type="SMART" id="SM00164">
    <property type="entry name" value="TBC"/>
    <property type="match status" value="1"/>
</dbReference>
<dbReference type="InterPro" id="IPR050302">
    <property type="entry name" value="Rab_GAP_TBC_domain"/>
</dbReference>
<sequence length="567" mass="64748">MNAYFKKHVNLKMRLYEFVRSFDLALARLRYTEAKANAVTINSSPVLSTHLKDIEKHAVDSLTRNMFFIVREEMKKEAVLLSKIEHEFGSTKMYSGCVWVCSETSAFTKIPEYANIYKEEEEERSDRWKDVLDRQSETTRLPTTDLSATNIKAEDSSKNVISEKYKEEQKWTEIRPSLRFIEDWMSSRVKNEVSLISREEACKGDSEEEFHDLDITESEEERTSPDCISDGFRGTQCLVQGGVPMTLRGEMWQAFVGVRARRIEKYYNNLLDPSISVEVKKNGLEEKNLDANLESVGVPEKWKSQIEKDLPRTFPGHPALDKGGRNALRRLLTAYARHNPSVDYCQFCAGPALVTTKDAGDAVTLLQSLAGSTFDSSQLVLKACMGFQNIHEKRLRELRSKHRLAVFAALEERPKGLKHLDMRLNGDPAKDLHEQGRGARNSINGDDNGFRLGNWSMRSLNFDKQLLCKHEQENAMLMMLMRAEQEQKATEDAPLSDEQDAAAQKYAAQVKCEKENAALIEMENRAVMAESMLEATLQYQSVQYKTLHSPRVSICKRICANVQRQMV</sequence>